<keyword evidence="2" id="KW-1185">Reference proteome</keyword>
<organism evidence="1 2">
    <name type="scientific">Symbiodinium microadriaticum</name>
    <name type="common">Dinoflagellate</name>
    <name type="synonym">Zooxanthella microadriatica</name>
    <dbReference type="NCBI Taxonomy" id="2951"/>
    <lineage>
        <taxon>Eukaryota</taxon>
        <taxon>Sar</taxon>
        <taxon>Alveolata</taxon>
        <taxon>Dinophyceae</taxon>
        <taxon>Suessiales</taxon>
        <taxon>Symbiodiniaceae</taxon>
        <taxon>Symbiodinium</taxon>
    </lineage>
</organism>
<comment type="caution">
    <text evidence="1">The sequence shown here is derived from an EMBL/GenBank/DDBJ whole genome shotgun (WGS) entry which is preliminary data.</text>
</comment>
<sequence length="1042" mass="115265">MASVVRTYAELATTVFWIIPSFTAAVDSLCFPDGSFSRSYCCKPPAGSTDCWDTFNTYQFCCGNEPPSDQLLDNCSAYVRWCTPGVFSPACDLAADALIQSLGLLAEQAPACHMPRCCGWALLRSWDAQTRETRNDQLPLASRVAWCTERAAMLQAWDPQRFLPHDGPSDLEHRRAASMFRHWLQHCRALQQERLLEFRPLLKEHLLNSMHSDWPAGTADGKVGLLVAVAGPVADEMADFIRWWKCYADRHGYLFLQDDEEPEDMVPPAFAQLLAATAVRGVDRLSLHTLKRQVSRYAWLKWISAKSHLGEVDWLLLVDPDMYPTPGCGMDVPVVETYERICSGTSACSVISNDMWPRDWAVIEKERRQVGGGYLSGGQDKNAGFTMIRNDQLGHLFLDLVLERRSWFGLGMPDQDAAGEALLELISLENSLSDKPLYDNGCMVNMFLTPASSLLLPNGDSVSSYRPADYGMCWLRLSVEVAGPVGHRQSAVVGFTNPLLANLNVNPIFSQIWQVPPGGWSSRPSGPAKAPRSTNDATMVFLHFAGVGEAKKSLMEWFALAYYGLRPNASCSDLQEVSARPRRKHQPRCAVQRLSQSRQKSHACRCSGAWQPVLQALHSTNASGAGCSLRSDDSGCAAGRASAVAACARLAMIRQRWSSAEVLLQRALRISLSASECGSSAWPTPSVWSSNLWALKRRELMCKLADCAAVKWSWEDSGLFSADPALRAVHGQAARAAAQWATEGLQNELAFWKFWLGKHKEGSWVAASSTEDWTYDDLCALAPRPSASLLNAGSGPVVPGDIHCEDGTIEVISADGLADLYERLYEQLDLWPPKKLMHCSLEELSTCLPNQKFDLVHVRNALDHALQPTRAIREMLKDFSRDEAAYMNFTGMHQWSFELDEVPYVSWGDVGQKSLRFRGVEKVVSQKVMLSLTATLESGSQNERGNKAARWLAKNLTTANLLDRLAACEEFGLQDVKEKILEQLTANTDVLYEMVSNPSVRSVPGVLQDLLLRVLQLLGCGPPQPRIGGTATKDQPLKKADA</sequence>
<dbReference type="EMBL" id="LSRX01000208">
    <property type="protein sequence ID" value="OLQ04538.1"/>
    <property type="molecule type" value="Genomic_DNA"/>
</dbReference>
<dbReference type="Proteomes" id="UP000186817">
    <property type="component" value="Unassembled WGS sequence"/>
</dbReference>
<name>A0A1Q9EAV9_SYMMI</name>
<gene>
    <name evidence="1" type="ORF">AK812_SmicGene12385</name>
</gene>
<dbReference type="AlphaFoldDB" id="A0A1Q9EAV9"/>
<accession>A0A1Q9EAV9</accession>
<dbReference type="OrthoDB" id="420119at2759"/>
<reference evidence="1 2" key="1">
    <citation type="submission" date="2016-02" db="EMBL/GenBank/DDBJ databases">
        <title>Genome analysis of coral dinoflagellate symbionts highlights evolutionary adaptations to a symbiotic lifestyle.</title>
        <authorList>
            <person name="Aranda M."/>
            <person name="Li Y."/>
            <person name="Liew Y.J."/>
            <person name="Baumgarten S."/>
            <person name="Simakov O."/>
            <person name="Wilson M."/>
            <person name="Piel J."/>
            <person name="Ashoor H."/>
            <person name="Bougouffa S."/>
            <person name="Bajic V.B."/>
            <person name="Ryu T."/>
            <person name="Ravasi T."/>
            <person name="Bayer T."/>
            <person name="Micklem G."/>
            <person name="Kim H."/>
            <person name="Bhak J."/>
            <person name="Lajeunesse T.C."/>
            <person name="Voolstra C.R."/>
        </authorList>
    </citation>
    <scope>NUCLEOTIDE SEQUENCE [LARGE SCALE GENOMIC DNA]</scope>
    <source>
        <strain evidence="1 2">CCMP2467</strain>
    </source>
</reference>
<proteinExistence type="predicted"/>
<evidence type="ECO:0000313" key="1">
    <source>
        <dbReference type="EMBL" id="OLQ04538.1"/>
    </source>
</evidence>
<evidence type="ECO:0000313" key="2">
    <source>
        <dbReference type="Proteomes" id="UP000186817"/>
    </source>
</evidence>
<protein>
    <submittedName>
        <fullName evidence="1">Uncharacterized protein</fullName>
    </submittedName>
</protein>